<name>H1DFL0_9BACT</name>
<dbReference type="GO" id="GO:1990281">
    <property type="term" value="C:efflux pump complex"/>
    <property type="evidence" value="ECO:0007669"/>
    <property type="project" value="TreeGrafter"/>
</dbReference>
<evidence type="ECO:0000256" key="7">
    <source>
        <dbReference type="ARBA" id="ARBA00023237"/>
    </source>
</evidence>
<comment type="similarity">
    <text evidence="2">Belongs to the outer membrane factor (OMF) (TC 1.B.17) family.</text>
</comment>
<keyword evidence="7" id="KW-0998">Cell outer membrane</keyword>
<dbReference type="STRING" id="742817.HMPREF9449_01046"/>
<keyword evidence="3" id="KW-0813">Transport</keyword>
<comment type="caution">
    <text evidence="8">The sequence shown here is derived from an EMBL/GenBank/DDBJ whole genome shotgun (WGS) entry which is preliminary data.</text>
</comment>
<evidence type="ECO:0000256" key="1">
    <source>
        <dbReference type="ARBA" id="ARBA00004442"/>
    </source>
</evidence>
<dbReference type="Pfam" id="PF02321">
    <property type="entry name" value="OEP"/>
    <property type="match status" value="1"/>
</dbReference>
<dbReference type="PANTHER" id="PTHR30026:SF20">
    <property type="entry name" value="OUTER MEMBRANE PROTEIN TOLC"/>
    <property type="match status" value="1"/>
</dbReference>
<keyword evidence="9" id="KW-1185">Reference proteome</keyword>
<sequence length="265" mass="30797">MKIKYILLCIILLGCFLESTAQERKRRKKDDDKITILRDTVNYKPVTLTTDEFRNYHLPPLEALFESARNNPRLKAVEAAMQASRAELRTTRRDWLQYFSVRAGYTYGILGTYTDTETQYNPLTTVYSGATQSSWSIGANVNIPLNSLFNQSSKVRKQREVYIQSQYEQEAVFNEIKNEIIEIYCNIQYQLKLLKIATESLTLYDADYTSSEADFINNNQTQNRMLSDLKHSHQLALTEYENIINTLNILFLKLEIISNTKIITK</sequence>
<evidence type="ECO:0000313" key="8">
    <source>
        <dbReference type="EMBL" id="EHP48901.1"/>
    </source>
</evidence>
<dbReference type="SUPFAM" id="SSF56954">
    <property type="entry name" value="Outer membrane efflux proteins (OEP)"/>
    <property type="match status" value="1"/>
</dbReference>
<dbReference type="GO" id="GO:0015562">
    <property type="term" value="F:efflux transmembrane transporter activity"/>
    <property type="evidence" value="ECO:0007669"/>
    <property type="project" value="InterPro"/>
</dbReference>
<dbReference type="InterPro" id="IPR051906">
    <property type="entry name" value="TolC-like"/>
</dbReference>
<dbReference type="Gene3D" id="1.20.1600.10">
    <property type="entry name" value="Outer membrane efflux proteins (OEP)"/>
    <property type="match status" value="1"/>
</dbReference>
<accession>H1DFL0</accession>
<dbReference type="GeneID" id="98068636"/>
<keyword evidence="4" id="KW-1134">Transmembrane beta strand</keyword>
<comment type="subcellular location">
    <subcellularLocation>
        <location evidence="1">Cell outer membrane</location>
    </subcellularLocation>
</comment>
<evidence type="ECO:0000256" key="6">
    <source>
        <dbReference type="ARBA" id="ARBA00023136"/>
    </source>
</evidence>
<dbReference type="EMBL" id="ADMC01000016">
    <property type="protein sequence ID" value="EHP48901.1"/>
    <property type="molecule type" value="Genomic_DNA"/>
</dbReference>
<organism evidence="8 9">
    <name type="scientific">Odoribacter laneus YIT 12061</name>
    <dbReference type="NCBI Taxonomy" id="742817"/>
    <lineage>
        <taxon>Bacteria</taxon>
        <taxon>Pseudomonadati</taxon>
        <taxon>Bacteroidota</taxon>
        <taxon>Bacteroidia</taxon>
        <taxon>Bacteroidales</taxon>
        <taxon>Odoribacteraceae</taxon>
        <taxon>Odoribacter</taxon>
    </lineage>
</organism>
<dbReference type="PROSITE" id="PS51257">
    <property type="entry name" value="PROKAR_LIPOPROTEIN"/>
    <property type="match status" value="1"/>
</dbReference>
<evidence type="ECO:0000256" key="4">
    <source>
        <dbReference type="ARBA" id="ARBA00022452"/>
    </source>
</evidence>
<gene>
    <name evidence="8" type="ORF">HMPREF9449_01046</name>
</gene>
<dbReference type="AlphaFoldDB" id="H1DFL0"/>
<dbReference type="Proteomes" id="UP000004892">
    <property type="component" value="Unassembled WGS sequence"/>
</dbReference>
<dbReference type="HOGENOM" id="CLU_086575_0_0_10"/>
<evidence type="ECO:0008006" key="10">
    <source>
        <dbReference type="Google" id="ProtNLM"/>
    </source>
</evidence>
<protein>
    <recommendedName>
        <fullName evidence="10">Outer membrane efflux protein</fullName>
    </recommendedName>
</protein>
<dbReference type="InterPro" id="IPR003423">
    <property type="entry name" value="OMP_efflux"/>
</dbReference>
<evidence type="ECO:0000256" key="2">
    <source>
        <dbReference type="ARBA" id="ARBA00007613"/>
    </source>
</evidence>
<evidence type="ECO:0000313" key="9">
    <source>
        <dbReference type="Proteomes" id="UP000004892"/>
    </source>
</evidence>
<keyword evidence="6" id="KW-0472">Membrane</keyword>
<dbReference type="GO" id="GO:0009279">
    <property type="term" value="C:cell outer membrane"/>
    <property type="evidence" value="ECO:0007669"/>
    <property type="project" value="UniProtKB-SubCell"/>
</dbReference>
<evidence type="ECO:0000256" key="5">
    <source>
        <dbReference type="ARBA" id="ARBA00022692"/>
    </source>
</evidence>
<evidence type="ECO:0000256" key="3">
    <source>
        <dbReference type="ARBA" id="ARBA00022448"/>
    </source>
</evidence>
<dbReference type="eggNOG" id="COG1538">
    <property type="taxonomic scope" value="Bacteria"/>
</dbReference>
<dbReference type="RefSeq" id="WP_009136194.1">
    <property type="nucleotide sequence ID" value="NZ_JH594596.1"/>
</dbReference>
<dbReference type="PATRIC" id="fig|742817.3.peg.1108"/>
<keyword evidence="5" id="KW-0812">Transmembrane</keyword>
<reference evidence="8 9" key="1">
    <citation type="submission" date="2012-01" db="EMBL/GenBank/DDBJ databases">
        <title>The Genome Sequence of Odoribacter laneus YIT 12061.</title>
        <authorList>
            <consortium name="The Broad Institute Genome Sequencing Platform"/>
            <person name="Earl A."/>
            <person name="Ward D."/>
            <person name="Feldgarden M."/>
            <person name="Gevers D."/>
            <person name="Morotomi M."/>
            <person name="Young S.K."/>
            <person name="Zeng Q."/>
            <person name="Gargeya S."/>
            <person name="Fitzgerald M."/>
            <person name="Haas B."/>
            <person name="Abouelleil A."/>
            <person name="Alvarado L."/>
            <person name="Arachchi H.M."/>
            <person name="Berlin A."/>
            <person name="Chapman S.B."/>
            <person name="Gearin G."/>
            <person name="Goldberg J."/>
            <person name="Griggs A."/>
            <person name="Gujja S."/>
            <person name="Hansen M."/>
            <person name="Heiman D."/>
            <person name="Howarth C."/>
            <person name="Larimer J."/>
            <person name="Lui A."/>
            <person name="MacDonald P.J.P."/>
            <person name="McCowen C."/>
            <person name="Montmayeur A."/>
            <person name="Murphy C."/>
            <person name="Neiman D."/>
            <person name="Pearson M."/>
            <person name="Priest M."/>
            <person name="Roberts A."/>
            <person name="Saif S."/>
            <person name="Shea T."/>
            <person name="Sisk P."/>
            <person name="Stolte C."/>
            <person name="Sykes S."/>
            <person name="Wortman J."/>
            <person name="Nusbaum C."/>
            <person name="Birren B."/>
        </authorList>
    </citation>
    <scope>NUCLEOTIDE SEQUENCE [LARGE SCALE GENOMIC DNA]</scope>
    <source>
        <strain evidence="8 9">YIT 12061</strain>
    </source>
</reference>
<dbReference type="GO" id="GO:0015288">
    <property type="term" value="F:porin activity"/>
    <property type="evidence" value="ECO:0007669"/>
    <property type="project" value="TreeGrafter"/>
</dbReference>
<proteinExistence type="inferred from homology"/>
<dbReference type="PANTHER" id="PTHR30026">
    <property type="entry name" value="OUTER MEMBRANE PROTEIN TOLC"/>
    <property type="match status" value="1"/>
</dbReference>